<dbReference type="InterPro" id="IPR010998">
    <property type="entry name" value="Integrase_recombinase_N"/>
</dbReference>
<proteinExistence type="predicted"/>
<evidence type="ECO:0000256" key="2">
    <source>
        <dbReference type="ARBA" id="ARBA00023172"/>
    </source>
</evidence>
<gene>
    <name evidence="5" type="ORF">SM436_24775</name>
</gene>
<dbReference type="PANTHER" id="PTHR30349">
    <property type="entry name" value="PHAGE INTEGRASE-RELATED"/>
    <property type="match status" value="1"/>
</dbReference>
<dbReference type="InterPro" id="IPR011010">
    <property type="entry name" value="DNA_brk_join_enz"/>
</dbReference>
<evidence type="ECO:0000313" key="5">
    <source>
        <dbReference type="EMBL" id="MFA1556913.1"/>
    </source>
</evidence>
<name>A0ABV4R1Y4_9ACTN</name>
<dbReference type="SUPFAM" id="SSF56349">
    <property type="entry name" value="DNA breaking-rejoining enzymes"/>
    <property type="match status" value="1"/>
</dbReference>
<evidence type="ECO:0000256" key="1">
    <source>
        <dbReference type="ARBA" id="ARBA00023125"/>
    </source>
</evidence>
<dbReference type="Proteomes" id="UP001569904">
    <property type="component" value="Unassembled WGS sequence"/>
</dbReference>
<comment type="caution">
    <text evidence="5">The sequence shown here is derived from an EMBL/GenBank/DDBJ whole genome shotgun (WGS) entry which is preliminary data.</text>
</comment>
<feature type="compositionally biased region" description="Basic and acidic residues" evidence="3">
    <location>
        <begin position="14"/>
        <end position="24"/>
    </location>
</feature>
<dbReference type="CDD" id="cd01189">
    <property type="entry name" value="INT_ICEBs1_C_like"/>
    <property type="match status" value="1"/>
</dbReference>
<dbReference type="Gene3D" id="1.10.150.130">
    <property type="match status" value="1"/>
</dbReference>
<sequence length="427" mass="48312">MTDKPSRKKRTRRNRDARPYKRRSDGKWVAVAYLPNGKRRPCYGETAAEAEEKRKRLYREIEENQPITVGRTDTLGQFLTGPWLKVILPQRVQAGRLAQTTLDSYADMVERHIVPELGKVKLVELGTLHVQAWMLTLSQKRSGRARRKLRPGEDKLPEPEKLSARTIAYCHAILRKALNDAVKAKLISGNVCADVEPPRVEKKEARALTKDEARKLLAAAAGHRLSAYWLVVLALGLRRGEGLGLHWPDFDLEAGTVRLRLSVQRLRGEKDPETGKYRGKLVAKGLKTEASKATIKLPAYVVEAVKLHRKQQNAERLAARVWESEELVFTTTIGTALEPRNVNRMWHEICDSAGVERCRIHDLRHACGSFLFADGVDLRVIQGVLRHTRLATTSEVYVHLLDEVRDRAAESMDGLLIELTRKDDETG</sequence>
<dbReference type="Pfam" id="PF00589">
    <property type="entry name" value="Phage_integrase"/>
    <property type="match status" value="1"/>
</dbReference>
<reference evidence="5 6" key="1">
    <citation type="submission" date="2023-11" db="EMBL/GenBank/DDBJ databases">
        <title>Actinomadura monticuli sp. nov., isolated from volcanic ash.</title>
        <authorList>
            <person name="Lee S.D."/>
            <person name="Yang H."/>
            <person name="Kim I.S."/>
        </authorList>
    </citation>
    <scope>NUCLEOTIDE SEQUENCE [LARGE SCALE GENOMIC DNA]</scope>
    <source>
        <strain evidence="5 6">DSM 45346</strain>
    </source>
</reference>
<dbReference type="PROSITE" id="PS51898">
    <property type="entry name" value="TYR_RECOMBINASE"/>
    <property type="match status" value="1"/>
</dbReference>
<organism evidence="5 6">
    <name type="scientific">Actinomadura chokoriensis</name>
    <dbReference type="NCBI Taxonomy" id="454156"/>
    <lineage>
        <taxon>Bacteria</taxon>
        <taxon>Bacillati</taxon>
        <taxon>Actinomycetota</taxon>
        <taxon>Actinomycetes</taxon>
        <taxon>Streptosporangiales</taxon>
        <taxon>Thermomonosporaceae</taxon>
        <taxon>Actinomadura</taxon>
    </lineage>
</organism>
<protein>
    <submittedName>
        <fullName evidence="5">Tyrosine-type recombinase/integrase</fullName>
    </submittedName>
</protein>
<dbReference type="PANTHER" id="PTHR30349:SF91">
    <property type="entry name" value="INTA PROTEIN"/>
    <property type="match status" value="1"/>
</dbReference>
<dbReference type="RefSeq" id="WP_371943665.1">
    <property type="nucleotide sequence ID" value="NZ_JAXCEH010000018.1"/>
</dbReference>
<keyword evidence="6" id="KW-1185">Reference proteome</keyword>
<evidence type="ECO:0000313" key="6">
    <source>
        <dbReference type="Proteomes" id="UP001569904"/>
    </source>
</evidence>
<dbReference type="InterPro" id="IPR002104">
    <property type="entry name" value="Integrase_catalytic"/>
</dbReference>
<evidence type="ECO:0000259" key="4">
    <source>
        <dbReference type="PROSITE" id="PS51898"/>
    </source>
</evidence>
<dbReference type="InterPro" id="IPR050090">
    <property type="entry name" value="Tyrosine_recombinase_XerCD"/>
</dbReference>
<dbReference type="EMBL" id="JAXCEH010000018">
    <property type="protein sequence ID" value="MFA1556913.1"/>
    <property type="molecule type" value="Genomic_DNA"/>
</dbReference>
<accession>A0ABV4R1Y4</accession>
<keyword evidence="1" id="KW-0238">DNA-binding</keyword>
<keyword evidence="2" id="KW-0233">DNA recombination</keyword>
<feature type="compositionally biased region" description="Basic residues" evidence="3">
    <location>
        <begin position="1"/>
        <end position="13"/>
    </location>
</feature>
<feature type="region of interest" description="Disordered" evidence="3">
    <location>
        <begin position="1"/>
        <end position="24"/>
    </location>
</feature>
<feature type="domain" description="Tyr recombinase" evidence="4">
    <location>
        <begin position="203"/>
        <end position="411"/>
    </location>
</feature>
<evidence type="ECO:0000256" key="3">
    <source>
        <dbReference type="SAM" id="MobiDB-lite"/>
    </source>
</evidence>
<dbReference type="Gene3D" id="1.10.443.10">
    <property type="entry name" value="Intergrase catalytic core"/>
    <property type="match status" value="1"/>
</dbReference>
<dbReference type="InterPro" id="IPR013762">
    <property type="entry name" value="Integrase-like_cat_sf"/>
</dbReference>